<dbReference type="Pfam" id="PF08820">
    <property type="entry name" value="DUF1803"/>
    <property type="match status" value="1"/>
</dbReference>
<reference evidence="1 2" key="1">
    <citation type="submission" date="2018-05" db="EMBL/GenBank/DDBJ databases">
        <title>Complete genome sequences of Streptococcus sobrinus.</title>
        <authorList>
            <person name="Sales M."/>
            <person name="Jensen P.A."/>
        </authorList>
    </citation>
    <scope>NUCLEOTIDE SEQUENCE [LARGE SCALE GENOMIC DNA]</scope>
    <source>
        <strain evidence="1 2">SL1</strain>
    </source>
</reference>
<dbReference type="InterPro" id="IPR014924">
    <property type="entry name" value="DUF1803"/>
</dbReference>
<accession>A0ABN5LUJ3</accession>
<dbReference type="EMBL" id="CP029490">
    <property type="protein sequence ID" value="AWN21419.1"/>
    <property type="molecule type" value="Genomic_DNA"/>
</dbReference>
<dbReference type="GeneID" id="93924583"/>
<proteinExistence type="predicted"/>
<sequence length="218" mass="25689">MLLVLNPDKLTRQPFFQDLINYLSENEDVSLRQLKRDFLRVSCLERSLEDYIQAGYILRQNKRYYLTLSLLEDVEGVTLDQQLILDTESPVYQDLQALVFETRLTNKTNEAVLIERTDFERNAPTLSNYFYKMRTGASLTQKQGQIYNILGDVNPDYALKYMTSFLLKFAKRDLVKQRRSDIFVEVLVLLGYIKEEESETYSLQLAFDEEKLSFKEQD</sequence>
<gene>
    <name evidence="1" type="ORF">DK182_08700</name>
</gene>
<keyword evidence="2" id="KW-1185">Reference proteome</keyword>
<dbReference type="Proteomes" id="UP000245369">
    <property type="component" value="Chromosome"/>
</dbReference>
<dbReference type="RefSeq" id="WP_002960184.1">
    <property type="nucleotide sequence ID" value="NZ_CP029490.1"/>
</dbReference>
<protein>
    <submittedName>
        <fullName evidence="1">DUF1803 domain-containing protein</fullName>
    </submittedName>
</protein>
<evidence type="ECO:0000313" key="1">
    <source>
        <dbReference type="EMBL" id="AWN21419.1"/>
    </source>
</evidence>
<name>A0ABN5LUJ3_9STRE</name>
<evidence type="ECO:0000313" key="2">
    <source>
        <dbReference type="Proteomes" id="UP000245369"/>
    </source>
</evidence>
<organism evidence="1 2">
    <name type="scientific">Streptococcus sobrinus</name>
    <dbReference type="NCBI Taxonomy" id="1310"/>
    <lineage>
        <taxon>Bacteria</taxon>
        <taxon>Bacillati</taxon>
        <taxon>Bacillota</taxon>
        <taxon>Bacilli</taxon>
        <taxon>Lactobacillales</taxon>
        <taxon>Streptococcaceae</taxon>
        <taxon>Streptococcus</taxon>
    </lineage>
</organism>